<protein>
    <submittedName>
        <fullName evidence="2">Uncharacterized protein</fullName>
    </submittedName>
</protein>
<evidence type="ECO:0000256" key="1">
    <source>
        <dbReference type="SAM" id="SignalP"/>
    </source>
</evidence>
<keyword evidence="1" id="KW-0732">Signal</keyword>
<dbReference type="KEGG" id="dmo:Dmoj_GI26432"/>
<sequence length="122" mass="13635">MRMIIVVVLCLFLHAQAGTAVNKLSNSQIIKCDRLLAFSNCELIFKWNFLYLDVIKAIAKQIKELLAKYPFAFKKLPDIYVMISSYLFCGKGLSKALDNISKLLGVGIKSCKPIGNFVSITV</sequence>
<dbReference type="AlphaFoldDB" id="A0A0Q9X145"/>
<accession>A0A0Q9X145</accession>
<dbReference type="EMBL" id="CH933806">
    <property type="protein sequence ID" value="KRG01804.1"/>
    <property type="molecule type" value="Genomic_DNA"/>
</dbReference>
<dbReference type="InParanoid" id="A0A0Q9X145"/>
<evidence type="ECO:0000313" key="3">
    <source>
        <dbReference type="Proteomes" id="UP000009192"/>
    </source>
</evidence>
<feature type="signal peptide" evidence="1">
    <location>
        <begin position="1"/>
        <end position="20"/>
    </location>
</feature>
<gene>
    <name evidence="2" type="primary">Dmoj\GI26432</name>
    <name evidence="2" type="ORF">Dmoj_GI26432</name>
</gene>
<organism evidence="2 3">
    <name type="scientific">Drosophila mojavensis</name>
    <name type="common">Fruit fly</name>
    <dbReference type="NCBI Taxonomy" id="7230"/>
    <lineage>
        <taxon>Eukaryota</taxon>
        <taxon>Metazoa</taxon>
        <taxon>Ecdysozoa</taxon>
        <taxon>Arthropoda</taxon>
        <taxon>Hexapoda</taxon>
        <taxon>Insecta</taxon>
        <taxon>Pterygota</taxon>
        <taxon>Neoptera</taxon>
        <taxon>Endopterygota</taxon>
        <taxon>Diptera</taxon>
        <taxon>Brachycera</taxon>
        <taxon>Muscomorpha</taxon>
        <taxon>Ephydroidea</taxon>
        <taxon>Drosophilidae</taxon>
        <taxon>Drosophila</taxon>
    </lineage>
</organism>
<proteinExistence type="predicted"/>
<name>A0A0Q9X145_DROMO</name>
<keyword evidence="3" id="KW-1185">Reference proteome</keyword>
<reference evidence="2 3" key="1">
    <citation type="journal article" date="2007" name="Nature">
        <title>Evolution of genes and genomes on the Drosophila phylogeny.</title>
        <authorList>
            <consortium name="Drosophila 12 Genomes Consortium"/>
            <person name="Clark A.G."/>
            <person name="Eisen M.B."/>
            <person name="Smith D.R."/>
            <person name="Bergman C.M."/>
            <person name="Oliver B."/>
            <person name="Markow T.A."/>
            <person name="Kaufman T.C."/>
            <person name="Kellis M."/>
            <person name="Gelbart W."/>
            <person name="Iyer V.N."/>
            <person name="Pollard D.A."/>
            <person name="Sackton T.B."/>
            <person name="Larracuente A.M."/>
            <person name="Singh N.D."/>
            <person name="Abad J.P."/>
            <person name="Abt D.N."/>
            <person name="Adryan B."/>
            <person name="Aguade M."/>
            <person name="Akashi H."/>
            <person name="Anderson W.W."/>
            <person name="Aquadro C.F."/>
            <person name="Ardell D.H."/>
            <person name="Arguello R."/>
            <person name="Artieri C.G."/>
            <person name="Barbash D.A."/>
            <person name="Barker D."/>
            <person name="Barsanti P."/>
            <person name="Batterham P."/>
            <person name="Batzoglou S."/>
            <person name="Begun D."/>
            <person name="Bhutkar A."/>
            <person name="Blanco E."/>
            <person name="Bosak S.A."/>
            <person name="Bradley R.K."/>
            <person name="Brand A.D."/>
            <person name="Brent M.R."/>
            <person name="Brooks A.N."/>
            <person name="Brown R.H."/>
            <person name="Butlin R.K."/>
            <person name="Caggese C."/>
            <person name="Calvi B.R."/>
            <person name="Bernardo de Carvalho A."/>
            <person name="Caspi A."/>
            <person name="Castrezana S."/>
            <person name="Celniker S.E."/>
            <person name="Chang J.L."/>
            <person name="Chapple C."/>
            <person name="Chatterji S."/>
            <person name="Chinwalla A."/>
            <person name="Civetta A."/>
            <person name="Clifton S.W."/>
            <person name="Comeron J.M."/>
            <person name="Costello J.C."/>
            <person name="Coyne J.A."/>
            <person name="Daub J."/>
            <person name="David R.G."/>
            <person name="Delcher A.L."/>
            <person name="Delehaunty K."/>
            <person name="Do C.B."/>
            <person name="Ebling H."/>
            <person name="Edwards K."/>
            <person name="Eickbush T."/>
            <person name="Evans J.D."/>
            <person name="Filipski A."/>
            <person name="Findeiss S."/>
            <person name="Freyhult E."/>
            <person name="Fulton L."/>
            <person name="Fulton R."/>
            <person name="Garcia A.C."/>
            <person name="Gardiner A."/>
            <person name="Garfield D.A."/>
            <person name="Garvin B.E."/>
            <person name="Gibson G."/>
            <person name="Gilbert D."/>
            <person name="Gnerre S."/>
            <person name="Godfrey J."/>
            <person name="Good R."/>
            <person name="Gotea V."/>
            <person name="Gravely B."/>
            <person name="Greenberg A.J."/>
            <person name="Griffiths-Jones S."/>
            <person name="Gross S."/>
            <person name="Guigo R."/>
            <person name="Gustafson E.A."/>
            <person name="Haerty W."/>
            <person name="Hahn M.W."/>
            <person name="Halligan D.L."/>
            <person name="Halpern A.L."/>
            <person name="Halter G.M."/>
            <person name="Han M.V."/>
            <person name="Heger A."/>
            <person name="Hillier L."/>
            <person name="Hinrichs A.S."/>
            <person name="Holmes I."/>
            <person name="Hoskins R.A."/>
            <person name="Hubisz M.J."/>
            <person name="Hultmark D."/>
            <person name="Huntley M.A."/>
            <person name="Jaffe D.B."/>
            <person name="Jagadeeshan S."/>
            <person name="Jeck W.R."/>
            <person name="Johnson J."/>
            <person name="Jones C.D."/>
            <person name="Jordan W.C."/>
            <person name="Karpen G.H."/>
            <person name="Kataoka E."/>
            <person name="Keightley P.D."/>
            <person name="Kheradpour P."/>
            <person name="Kirkness E.F."/>
            <person name="Koerich L.B."/>
            <person name="Kristiansen K."/>
            <person name="Kudrna D."/>
            <person name="Kulathinal R.J."/>
            <person name="Kumar S."/>
            <person name="Kwok R."/>
            <person name="Lander E."/>
            <person name="Langley C.H."/>
            <person name="Lapoint R."/>
            <person name="Lazzaro B.P."/>
            <person name="Lee S.J."/>
            <person name="Levesque L."/>
            <person name="Li R."/>
            <person name="Lin C.F."/>
            <person name="Lin M.F."/>
            <person name="Lindblad-Toh K."/>
            <person name="Llopart A."/>
            <person name="Long M."/>
            <person name="Low L."/>
            <person name="Lozovsky E."/>
            <person name="Lu J."/>
            <person name="Luo M."/>
            <person name="Machado C.A."/>
            <person name="Makalowski W."/>
            <person name="Marzo M."/>
            <person name="Matsuda M."/>
            <person name="Matzkin L."/>
            <person name="McAllister B."/>
            <person name="McBride C.S."/>
            <person name="McKernan B."/>
            <person name="McKernan K."/>
            <person name="Mendez-Lago M."/>
            <person name="Minx P."/>
            <person name="Mollenhauer M.U."/>
            <person name="Montooth K."/>
            <person name="Mount S.M."/>
            <person name="Mu X."/>
            <person name="Myers E."/>
            <person name="Negre B."/>
            <person name="Newfeld S."/>
            <person name="Nielsen R."/>
            <person name="Noor M.A."/>
            <person name="O'Grady P."/>
            <person name="Pachter L."/>
            <person name="Papaceit M."/>
            <person name="Parisi M.J."/>
            <person name="Parisi M."/>
            <person name="Parts L."/>
            <person name="Pedersen J.S."/>
            <person name="Pesole G."/>
            <person name="Phillippy A.M."/>
            <person name="Ponting C.P."/>
            <person name="Pop M."/>
            <person name="Porcelli D."/>
            <person name="Powell J.R."/>
            <person name="Prohaska S."/>
            <person name="Pruitt K."/>
            <person name="Puig M."/>
            <person name="Quesneville H."/>
            <person name="Ram K.R."/>
            <person name="Rand D."/>
            <person name="Rasmussen M.D."/>
            <person name="Reed L.K."/>
            <person name="Reenan R."/>
            <person name="Reily A."/>
            <person name="Remington K.A."/>
            <person name="Rieger T.T."/>
            <person name="Ritchie M.G."/>
            <person name="Robin C."/>
            <person name="Rogers Y.H."/>
            <person name="Rohde C."/>
            <person name="Rozas J."/>
            <person name="Rubenfield M.J."/>
            <person name="Ruiz A."/>
            <person name="Russo S."/>
            <person name="Salzberg S.L."/>
            <person name="Sanchez-Gracia A."/>
            <person name="Saranga D.J."/>
            <person name="Sato H."/>
            <person name="Schaeffer S.W."/>
            <person name="Schatz M.C."/>
            <person name="Schlenke T."/>
            <person name="Schwartz R."/>
            <person name="Segarra C."/>
            <person name="Singh R.S."/>
            <person name="Sirot L."/>
            <person name="Sirota M."/>
            <person name="Sisneros N.B."/>
            <person name="Smith C.D."/>
            <person name="Smith T.F."/>
            <person name="Spieth J."/>
            <person name="Stage D.E."/>
            <person name="Stark A."/>
            <person name="Stephan W."/>
            <person name="Strausberg R.L."/>
            <person name="Strempel S."/>
            <person name="Sturgill D."/>
            <person name="Sutton G."/>
            <person name="Sutton G.G."/>
            <person name="Tao W."/>
            <person name="Teichmann S."/>
            <person name="Tobari Y.N."/>
            <person name="Tomimura Y."/>
            <person name="Tsolas J.M."/>
            <person name="Valente V.L."/>
            <person name="Venter E."/>
            <person name="Venter J.C."/>
            <person name="Vicario S."/>
            <person name="Vieira F.G."/>
            <person name="Vilella A.J."/>
            <person name="Villasante A."/>
            <person name="Walenz B."/>
            <person name="Wang J."/>
            <person name="Wasserman M."/>
            <person name="Watts T."/>
            <person name="Wilson D."/>
            <person name="Wilson R.K."/>
            <person name="Wing R.A."/>
            <person name="Wolfner M.F."/>
            <person name="Wong A."/>
            <person name="Wong G.K."/>
            <person name="Wu C.I."/>
            <person name="Wu G."/>
            <person name="Yamamoto D."/>
            <person name="Yang H.P."/>
            <person name="Yang S.P."/>
            <person name="Yorke J.A."/>
            <person name="Yoshida K."/>
            <person name="Zdobnov E."/>
            <person name="Zhang P."/>
            <person name="Zhang Y."/>
            <person name="Zimin A.V."/>
            <person name="Baldwin J."/>
            <person name="Abdouelleil A."/>
            <person name="Abdulkadir J."/>
            <person name="Abebe A."/>
            <person name="Abera B."/>
            <person name="Abreu J."/>
            <person name="Acer S.C."/>
            <person name="Aftuck L."/>
            <person name="Alexander A."/>
            <person name="An P."/>
            <person name="Anderson E."/>
            <person name="Anderson S."/>
            <person name="Arachi H."/>
            <person name="Azer M."/>
            <person name="Bachantsang P."/>
            <person name="Barry A."/>
            <person name="Bayul T."/>
            <person name="Berlin A."/>
            <person name="Bessette D."/>
            <person name="Bloom T."/>
            <person name="Blye J."/>
            <person name="Boguslavskiy L."/>
            <person name="Bonnet C."/>
            <person name="Boukhgalter B."/>
            <person name="Bourzgui I."/>
            <person name="Brown A."/>
            <person name="Cahill P."/>
            <person name="Channer S."/>
            <person name="Cheshatsang Y."/>
            <person name="Chuda L."/>
            <person name="Citroen M."/>
            <person name="Collymore A."/>
            <person name="Cooke P."/>
            <person name="Costello M."/>
            <person name="D'Aco K."/>
            <person name="Daza R."/>
            <person name="De Haan G."/>
            <person name="DeGray S."/>
            <person name="DeMaso C."/>
            <person name="Dhargay N."/>
            <person name="Dooley K."/>
            <person name="Dooley E."/>
            <person name="Doricent M."/>
            <person name="Dorje P."/>
            <person name="Dorjee K."/>
            <person name="Dupes A."/>
            <person name="Elong R."/>
            <person name="Falk J."/>
            <person name="Farina A."/>
            <person name="Faro S."/>
            <person name="Ferguson D."/>
            <person name="Fisher S."/>
            <person name="Foley C.D."/>
            <person name="Franke A."/>
            <person name="Friedrich D."/>
            <person name="Gadbois L."/>
            <person name="Gearin G."/>
            <person name="Gearin C.R."/>
            <person name="Giannoukos G."/>
            <person name="Goode T."/>
            <person name="Graham J."/>
            <person name="Grandbois E."/>
            <person name="Grewal S."/>
            <person name="Gyaltsen K."/>
            <person name="Hafez N."/>
            <person name="Hagos B."/>
            <person name="Hall J."/>
            <person name="Henson C."/>
            <person name="Hollinger A."/>
            <person name="Honan T."/>
            <person name="Huard M.D."/>
            <person name="Hughes L."/>
            <person name="Hurhula B."/>
            <person name="Husby M.E."/>
            <person name="Kamat A."/>
            <person name="Kanga B."/>
            <person name="Kashin S."/>
            <person name="Khazanovich D."/>
            <person name="Kisner P."/>
            <person name="Lance K."/>
            <person name="Lara M."/>
            <person name="Lee W."/>
            <person name="Lennon N."/>
            <person name="Letendre F."/>
            <person name="LeVine R."/>
            <person name="Lipovsky A."/>
            <person name="Liu X."/>
            <person name="Liu J."/>
            <person name="Liu S."/>
            <person name="Lokyitsang T."/>
            <person name="Lokyitsang Y."/>
            <person name="Lubonja R."/>
            <person name="Lui A."/>
            <person name="MacDonald P."/>
            <person name="Magnisalis V."/>
            <person name="Maru K."/>
            <person name="Matthews C."/>
            <person name="McCusker W."/>
            <person name="McDonough S."/>
            <person name="Mehta T."/>
            <person name="Meldrim J."/>
            <person name="Meneus L."/>
            <person name="Mihai O."/>
            <person name="Mihalev A."/>
            <person name="Mihova T."/>
            <person name="Mittelman R."/>
            <person name="Mlenga V."/>
            <person name="Montmayeur A."/>
            <person name="Mulrain L."/>
            <person name="Navidi A."/>
            <person name="Naylor J."/>
            <person name="Negash T."/>
            <person name="Nguyen T."/>
            <person name="Nguyen N."/>
            <person name="Nicol R."/>
            <person name="Norbu C."/>
            <person name="Norbu N."/>
            <person name="Novod N."/>
            <person name="O'Neill B."/>
            <person name="Osman S."/>
            <person name="Markiewicz E."/>
            <person name="Oyono O.L."/>
            <person name="Patti C."/>
            <person name="Phunkhang P."/>
            <person name="Pierre F."/>
            <person name="Priest M."/>
            <person name="Raghuraman S."/>
            <person name="Rege F."/>
            <person name="Reyes R."/>
            <person name="Rise C."/>
            <person name="Rogov P."/>
            <person name="Ross K."/>
            <person name="Ryan E."/>
            <person name="Settipalli S."/>
            <person name="Shea T."/>
            <person name="Sherpa N."/>
            <person name="Shi L."/>
            <person name="Shih D."/>
            <person name="Sparrow T."/>
            <person name="Spaulding J."/>
            <person name="Stalker J."/>
            <person name="Stange-Thomann N."/>
            <person name="Stavropoulos S."/>
            <person name="Stone C."/>
            <person name="Strader C."/>
            <person name="Tesfaye S."/>
            <person name="Thomson T."/>
            <person name="Thoulutsang Y."/>
            <person name="Thoulutsang D."/>
            <person name="Topham K."/>
            <person name="Topping I."/>
            <person name="Tsamla T."/>
            <person name="Vassiliev H."/>
            <person name="Vo A."/>
            <person name="Wangchuk T."/>
            <person name="Wangdi T."/>
            <person name="Weiand M."/>
            <person name="Wilkinson J."/>
            <person name="Wilson A."/>
            <person name="Yadav S."/>
            <person name="Young G."/>
            <person name="Yu Q."/>
            <person name="Zembek L."/>
            <person name="Zhong D."/>
            <person name="Zimmer A."/>
            <person name="Zwirko Z."/>
            <person name="Jaffe D.B."/>
            <person name="Alvarez P."/>
            <person name="Brockman W."/>
            <person name="Butler J."/>
            <person name="Chin C."/>
            <person name="Gnerre S."/>
            <person name="Grabherr M."/>
            <person name="Kleber M."/>
            <person name="Mauceli E."/>
            <person name="MacCallum I."/>
        </authorList>
    </citation>
    <scope>NUCLEOTIDE SEQUENCE [LARGE SCALE GENOMIC DNA]</scope>
    <source>
        <strain evidence="3">Tucson 15081-1352.22</strain>
    </source>
</reference>
<evidence type="ECO:0000313" key="2">
    <source>
        <dbReference type="EMBL" id="KRG01804.1"/>
    </source>
</evidence>
<dbReference type="Proteomes" id="UP000009192">
    <property type="component" value="Unassembled WGS sequence"/>
</dbReference>
<dbReference type="OrthoDB" id="10324063at2759"/>
<feature type="chain" id="PRO_5006387345" evidence="1">
    <location>
        <begin position="21"/>
        <end position="122"/>
    </location>
</feature>